<evidence type="ECO:0000313" key="2">
    <source>
        <dbReference type="EMBL" id="KAK2830668.1"/>
    </source>
</evidence>
<evidence type="ECO:0000256" key="1">
    <source>
        <dbReference type="SAM" id="MobiDB-lite"/>
    </source>
</evidence>
<proteinExistence type="predicted"/>
<organism evidence="2 3">
    <name type="scientific">Channa striata</name>
    <name type="common">Snakehead murrel</name>
    <name type="synonym">Ophicephalus striatus</name>
    <dbReference type="NCBI Taxonomy" id="64152"/>
    <lineage>
        <taxon>Eukaryota</taxon>
        <taxon>Metazoa</taxon>
        <taxon>Chordata</taxon>
        <taxon>Craniata</taxon>
        <taxon>Vertebrata</taxon>
        <taxon>Euteleostomi</taxon>
        <taxon>Actinopterygii</taxon>
        <taxon>Neopterygii</taxon>
        <taxon>Teleostei</taxon>
        <taxon>Neoteleostei</taxon>
        <taxon>Acanthomorphata</taxon>
        <taxon>Anabantaria</taxon>
        <taxon>Anabantiformes</taxon>
        <taxon>Channoidei</taxon>
        <taxon>Channidae</taxon>
        <taxon>Channa</taxon>
    </lineage>
</organism>
<evidence type="ECO:0000313" key="3">
    <source>
        <dbReference type="Proteomes" id="UP001187415"/>
    </source>
</evidence>
<name>A0AA88M835_CHASR</name>
<dbReference type="EMBL" id="JAUPFM010000014">
    <property type="protein sequence ID" value="KAK2830668.1"/>
    <property type="molecule type" value="Genomic_DNA"/>
</dbReference>
<accession>A0AA88M835</accession>
<protein>
    <submittedName>
        <fullName evidence="2">Uncharacterized protein</fullName>
    </submittedName>
</protein>
<gene>
    <name evidence="2" type="ORF">Q5P01_018599</name>
</gene>
<dbReference type="AlphaFoldDB" id="A0AA88M835"/>
<sequence>MTSTPLEIRPAEHRGQPRYLLQLITRPSDPSIKTRNKWLITRVHPHVPPQRRAIVGTDVEAQTQRQAPLQYPKPSLSSYCS</sequence>
<keyword evidence="3" id="KW-1185">Reference proteome</keyword>
<dbReference type="Proteomes" id="UP001187415">
    <property type="component" value="Unassembled WGS sequence"/>
</dbReference>
<feature type="region of interest" description="Disordered" evidence="1">
    <location>
        <begin position="59"/>
        <end position="81"/>
    </location>
</feature>
<comment type="caution">
    <text evidence="2">The sequence shown here is derived from an EMBL/GenBank/DDBJ whole genome shotgun (WGS) entry which is preliminary data.</text>
</comment>
<reference evidence="2" key="1">
    <citation type="submission" date="2023-07" db="EMBL/GenBank/DDBJ databases">
        <title>Chromosome-level Genome Assembly of Striped Snakehead (Channa striata).</title>
        <authorList>
            <person name="Liu H."/>
        </authorList>
    </citation>
    <scope>NUCLEOTIDE SEQUENCE</scope>
    <source>
        <strain evidence="2">Gz</strain>
        <tissue evidence="2">Muscle</tissue>
    </source>
</reference>